<name>A0A6L8LPI0_9VIBR</name>
<dbReference type="EMBL" id="WWEU01000001">
    <property type="protein sequence ID" value="MYM57927.1"/>
    <property type="molecule type" value="Genomic_DNA"/>
</dbReference>
<gene>
    <name evidence="2" type="ORF">GTG28_01705</name>
</gene>
<protein>
    <recommendedName>
        <fullName evidence="4">Lipoprotein</fullName>
    </recommendedName>
</protein>
<dbReference type="AlphaFoldDB" id="A0A6L8LPI0"/>
<reference evidence="2 3" key="1">
    <citation type="submission" date="2020-01" db="EMBL/GenBank/DDBJ databases">
        <title>Draft Genome Sequence of Vibrio sp. strain OCN044, Isolated from a Healthy Coral at Palmyra Atoll.</title>
        <authorList>
            <person name="Videau P."/>
            <person name="Loughran R."/>
            <person name="Esquivel A."/>
            <person name="Deadmond M."/>
            <person name="Paddock B.E."/>
            <person name="Saw J.H."/>
            <person name="Ushijima B."/>
        </authorList>
    </citation>
    <scope>NUCLEOTIDE SEQUENCE [LARGE SCALE GENOMIC DNA]</scope>
    <source>
        <strain evidence="2 3">OCN044</strain>
    </source>
</reference>
<comment type="caution">
    <text evidence="2">The sequence shown here is derived from an EMBL/GenBank/DDBJ whole genome shotgun (WGS) entry which is preliminary data.</text>
</comment>
<dbReference type="PROSITE" id="PS51257">
    <property type="entry name" value="PROKAR_LIPOPROTEIN"/>
    <property type="match status" value="1"/>
</dbReference>
<evidence type="ECO:0000313" key="3">
    <source>
        <dbReference type="Proteomes" id="UP000478571"/>
    </source>
</evidence>
<dbReference type="Proteomes" id="UP000478571">
    <property type="component" value="Unassembled WGS sequence"/>
</dbReference>
<accession>A0A6L8LPI0</accession>
<keyword evidence="1" id="KW-0732">Signal</keyword>
<evidence type="ECO:0000256" key="1">
    <source>
        <dbReference type="SAM" id="SignalP"/>
    </source>
</evidence>
<proteinExistence type="predicted"/>
<feature type="signal peptide" evidence="1">
    <location>
        <begin position="1"/>
        <end position="20"/>
    </location>
</feature>
<evidence type="ECO:0000313" key="2">
    <source>
        <dbReference type="EMBL" id="MYM57927.1"/>
    </source>
</evidence>
<sequence length="246" mass="28075">MLTRFVTLLLLLSTSGCTLLTPPVYPTPPENSKIGLLFLVEKKPRHINAYTPVFLGTSFSKPAATNKDYEKAIKSAVTSEISGRYQISDLEPSQQLLSVINKPKRLLDFSEDAFMPEIQNLANQHNLNYVLIIDNFDVEYFGYNNDQKVQGFGLATQCTAVNCSAYALNRVRLRMYSVKDGEYIGNYHRYKHRLPIKIWPDQELHGEIEDVTPEMINTSADLVMEEIQTLSEEFLTRISFIENKDI</sequence>
<keyword evidence="3" id="KW-1185">Reference proteome</keyword>
<dbReference type="RefSeq" id="WP_160926387.1">
    <property type="nucleotide sequence ID" value="NZ_WWEU01000001.1"/>
</dbReference>
<feature type="chain" id="PRO_5026831733" description="Lipoprotein" evidence="1">
    <location>
        <begin position="21"/>
        <end position="246"/>
    </location>
</feature>
<organism evidence="2 3">
    <name type="scientific">Vibrio tetraodonis subsp. pristinus</name>
    <dbReference type="NCBI Taxonomy" id="2695891"/>
    <lineage>
        <taxon>Bacteria</taxon>
        <taxon>Pseudomonadati</taxon>
        <taxon>Pseudomonadota</taxon>
        <taxon>Gammaproteobacteria</taxon>
        <taxon>Vibrionales</taxon>
        <taxon>Vibrionaceae</taxon>
        <taxon>Vibrio</taxon>
    </lineage>
</organism>
<evidence type="ECO:0008006" key="4">
    <source>
        <dbReference type="Google" id="ProtNLM"/>
    </source>
</evidence>